<name>A0A9J6G3D5_HAELO</name>
<evidence type="ECO:0000313" key="3">
    <source>
        <dbReference type="Proteomes" id="UP000821853"/>
    </source>
</evidence>
<comment type="caution">
    <text evidence="2">The sequence shown here is derived from an EMBL/GenBank/DDBJ whole genome shotgun (WGS) entry which is preliminary data.</text>
</comment>
<keyword evidence="3" id="KW-1185">Reference proteome</keyword>
<sequence>MAIVCLSDLLAHTLLLSCIYQKECVDVHTARNTLTDTVAALTAQRRDSEEAFTPLYEKAVALADELETELRLPRITKRQSYRSNTPAFDPESFFRTSVYIPLLDNVLADLKWRFNDDTFGVCELFLFLPSQLLSTIASEYEAKVVKQIAQR</sequence>
<proteinExistence type="predicted"/>
<dbReference type="Proteomes" id="UP000821853">
    <property type="component" value="Chromosome 3"/>
</dbReference>
<organism evidence="2 3">
    <name type="scientific">Haemaphysalis longicornis</name>
    <name type="common">Bush tick</name>
    <dbReference type="NCBI Taxonomy" id="44386"/>
    <lineage>
        <taxon>Eukaryota</taxon>
        <taxon>Metazoa</taxon>
        <taxon>Ecdysozoa</taxon>
        <taxon>Arthropoda</taxon>
        <taxon>Chelicerata</taxon>
        <taxon>Arachnida</taxon>
        <taxon>Acari</taxon>
        <taxon>Parasitiformes</taxon>
        <taxon>Ixodida</taxon>
        <taxon>Ixodoidea</taxon>
        <taxon>Ixodidae</taxon>
        <taxon>Haemaphysalinae</taxon>
        <taxon>Haemaphysalis</taxon>
    </lineage>
</organism>
<accession>A0A9J6G3D5</accession>
<gene>
    <name evidence="2" type="ORF">HPB48_014357</name>
</gene>
<dbReference type="PANTHER" id="PTHR46289">
    <property type="entry name" value="52 KDA REPRESSOR OF THE INHIBITOR OF THE PROTEIN KINASE-LIKE PROTEIN-RELATED"/>
    <property type="match status" value="1"/>
</dbReference>
<reference evidence="2 3" key="1">
    <citation type="journal article" date="2020" name="Cell">
        <title>Large-Scale Comparative Analyses of Tick Genomes Elucidate Their Genetic Diversity and Vector Capacities.</title>
        <authorList>
            <consortium name="Tick Genome and Microbiome Consortium (TIGMIC)"/>
            <person name="Jia N."/>
            <person name="Wang J."/>
            <person name="Shi W."/>
            <person name="Du L."/>
            <person name="Sun Y."/>
            <person name="Zhan W."/>
            <person name="Jiang J.F."/>
            <person name="Wang Q."/>
            <person name="Zhang B."/>
            <person name="Ji P."/>
            <person name="Bell-Sakyi L."/>
            <person name="Cui X.M."/>
            <person name="Yuan T.T."/>
            <person name="Jiang B.G."/>
            <person name="Yang W.F."/>
            <person name="Lam T.T."/>
            <person name="Chang Q.C."/>
            <person name="Ding S.J."/>
            <person name="Wang X.J."/>
            <person name="Zhu J.G."/>
            <person name="Ruan X.D."/>
            <person name="Zhao L."/>
            <person name="Wei J.T."/>
            <person name="Ye R.Z."/>
            <person name="Que T.C."/>
            <person name="Du C.H."/>
            <person name="Zhou Y.H."/>
            <person name="Cheng J.X."/>
            <person name="Dai P.F."/>
            <person name="Guo W.B."/>
            <person name="Han X.H."/>
            <person name="Huang E.J."/>
            <person name="Li L.F."/>
            <person name="Wei W."/>
            <person name="Gao Y.C."/>
            <person name="Liu J.Z."/>
            <person name="Shao H.Z."/>
            <person name="Wang X."/>
            <person name="Wang C.C."/>
            <person name="Yang T.C."/>
            <person name="Huo Q.B."/>
            <person name="Li W."/>
            <person name="Chen H.Y."/>
            <person name="Chen S.E."/>
            <person name="Zhou L.G."/>
            <person name="Ni X.B."/>
            <person name="Tian J.H."/>
            <person name="Sheng Y."/>
            <person name="Liu T."/>
            <person name="Pan Y.S."/>
            <person name="Xia L.Y."/>
            <person name="Li J."/>
            <person name="Zhao F."/>
            <person name="Cao W.C."/>
        </authorList>
    </citation>
    <scope>NUCLEOTIDE SEQUENCE [LARGE SCALE GENOMIC DNA]</scope>
    <source>
        <strain evidence="2">HaeL-2018</strain>
    </source>
</reference>
<evidence type="ECO:0000256" key="1">
    <source>
        <dbReference type="SAM" id="SignalP"/>
    </source>
</evidence>
<dbReference type="AlphaFoldDB" id="A0A9J6G3D5"/>
<dbReference type="InterPro" id="IPR052958">
    <property type="entry name" value="IFN-induced_PKR_regulator"/>
</dbReference>
<dbReference type="OMA" id="ELENHHN"/>
<dbReference type="OrthoDB" id="10072079at2759"/>
<dbReference type="EMBL" id="JABSTR010000005">
    <property type="protein sequence ID" value="KAH9369463.1"/>
    <property type="molecule type" value="Genomic_DNA"/>
</dbReference>
<feature type="signal peptide" evidence="1">
    <location>
        <begin position="1"/>
        <end position="24"/>
    </location>
</feature>
<dbReference type="VEuPathDB" id="VectorBase:HLOH_064948"/>
<dbReference type="PANTHER" id="PTHR46289:SF14">
    <property type="entry name" value="DUF4371 DOMAIN-CONTAINING PROTEIN"/>
    <property type="match status" value="1"/>
</dbReference>
<feature type="chain" id="PRO_5039904629" evidence="1">
    <location>
        <begin position="25"/>
        <end position="151"/>
    </location>
</feature>
<protein>
    <submittedName>
        <fullName evidence="2">Uncharacterized protein</fullName>
    </submittedName>
</protein>
<keyword evidence="1" id="KW-0732">Signal</keyword>
<evidence type="ECO:0000313" key="2">
    <source>
        <dbReference type="EMBL" id="KAH9369463.1"/>
    </source>
</evidence>